<evidence type="ECO:0000313" key="2">
    <source>
        <dbReference type="Proteomes" id="UP000634529"/>
    </source>
</evidence>
<dbReference type="EMBL" id="JACYTN010000001">
    <property type="protein sequence ID" value="MBD8497249.1"/>
    <property type="molecule type" value="Genomic_DNA"/>
</dbReference>
<protein>
    <submittedName>
        <fullName evidence="1">Uncharacterized protein</fullName>
    </submittedName>
</protein>
<keyword evidence="2" id="KW-1185">Reference proteome</keyword>
<dbReference type="Proteomes" id="UP000634529">
    <property type="component" value="Unassembled WGS sequence"/>
</dbReference>
<dbReference type="RefSeq" id="WP_192023660.1">
    <property type="nucleotide sequence ID" value="NZ_JACYTN010000001.1"/>
</dbReference>
<accession>A0ABR9AT13</accession>
<comment type="caution">
    <text evidence="1">The sequence shown here is derived from an EMBL/GenBank/DDBJ whole genome shotgun (WGS) entry which is preliminary data.</text>
</comment>
<proteinExistence type="predicted"/>
<organism evidence="1 2">
    <name type="scientific">Paenibacillus arenosi</name>
    <dbReference type="NCBI Taxonomy" id="2774142"/>
    <lineage>
        <taxon>Bacteria</taxon>
        <taxon>Bacillati</taxon>
        <taxon>Bacillota</taxon>
        <taxon>Bacilli</taxon>
        <taxon>Bacillales</taxon>
        <taxon>Paenibacillaceae</taxon>
        <taxon>Paenibacillus</taxon>
    </lineage>
</organism>
<gene>
    <name evidence="1" type="ORF">IFO66_02920</name>
</gene>
<reference evidence="1 2" key="1">
    <citation type="submission" date="2020-09" db="EMBL/GenBank/DDBJ databases">
        <title>Paenibacillus sp. CAU 1523 isolated from sand of Haeundae Beach.</title>
        <authorList>
            <person name="Kim W."/>
        </authorList>
    </citation>
    <scope>NUCLEOTIDE SEQUENCE [LARGE SCALE GENOMIC DNA]</scope>
    <source>
        <strain evidence="1 2">CAU 1523</strain>
    </source>
</reference>
<name>A0ABR9AT13_9BACL</name>
<evidence type="ECO:0000313" key="1">
    <source>
        <dbReference type="EMBL" id="MBD8497249.1"/>
    </source>
</evidence>
<sequence length="185" mass="22323">MNQFAQITRPIKRTYKFIISFFKSNWELQDYPIEFRQQQVLDLSESNLTMYPWEARIINWYWMNGDGQSKEEAYLKLKEQFDKHKLEGNKLPRPGQKVQLTFASVDRMDQYEIEAVHFFKEVLEMDYYEMFVSDKSSMYDFCWTDEMLNEKYEKISVIYGVEIEDIEGLLIVDILQRIREGKGIT</sequence>